<keyword evidence="2" id="KW-0677">Repeat</keyword>
<dbReference type="InterPro" id="IPR002182">
    <property type="entry name" value="NB-ARC"/>
</dbReference>
<dbReference type="GO" id="GO:0043531">
    <property type="term" value="F:ADP binding"/>
    <property type="evidence" value="ECO:0007669"/>
    <property type="project" value="InterPro"/>
</dbReference>
<evidence type="ECO:0000256" key="2">
    <source>
        <dbReference type="ARBA" id="ARBA00022737"/>
    </source>
</evidence>
<dbReference type="GO" id="GO:0006952">
    <property type="term" value="P:defense response"/>
    <property type="evidence" value="ECO:0007669"/>
    <property type="project" value="UniProtKB-KW"/>
</dbReference>
<dbReference type="SUPFAM" id="SSF46785">
    <property type="entry name" value="Winged helix' DNA-binding domain"/>
    <property type="match status" value="1"/>
</dbReference>
<organism evidence="7 8">
    <name type="scientific">Punica granatum</name>
    <name type="common">Pomegranate</name>
    <dbReference type="NCBI Taxonomy" id="22663"/>
    <lineage>
        <taxon>Eukaryota</taxon>
        <taxon>Viridiplantae</taxon>
        <taxon>Streptophyta</taxon>
        <taxon>Embryophyta</taxon>
        <taxon>Tracheophyta</taxon>
        <taxon>Spermatophyta</taxon>
        <taxon>Magnoliopsida</taxon>
        <taxon>eudicotyledons</taxon>
        <taxon>Gunneridae</taxon>
        <taxon>Pentapetalae</taxon>
        <taxon>rosids</taxon>
        <taxon>malvids</taxon>
        <taxon>Myrtales</taxon>
        <taxon>Lythraceae</taxon>
        <taxon>Punica</taxon>
    </lineage>
</organism>
<evidence type="ECO:0000256" key="3">
    <source>
        <dbReference type="ARBA" id="ARBA00022821"/>
    </source>
</evidence>
<comment type="caution">
    <text evidence="7">The sequence shown here is derived from an EMBL/GenBank/DDBJ whole genome shotgun (WGS) entry which is preliminary data.</text>
</comment>
<dbReference type="InterPro" id="IPR036390">
    <property type="entry name" value="WH_DNA-bd_sf"/>
</dbReference>
<dbReference type="GO" id="GO:0007165">
    <property type="term" value="P:signal transduction"/>
    <property type="evidence" value="ECO:0007669"/>
    <property type="project" value="InterPro"/>
</dbReference>
<evidence type="ECO:0000256" key="5">
    <source>
        <dbReference type="SAM" id="Phobius"/>
    </source>
</evidence>
<dbReference type="FunFam" id="3.40.50.10140:FF:000007">
    <property type="entry name" value="Disease resistance protein (TIR-NBS-LRR class)"/>
    <property type="match status" value="1"/>
</dbReference>
<dbReference type="InterPro" id="IPR027417">
    <property type="entry name" value="P-loop_NTPase"/>
</dbReference>
<dbReference type="Gene3D" id="1.10.8.430">
    <property type="entry name" value="Helical domain of apoptotic protease-activating factors"/>
    <property type="match status" value="1"/>
</dbReference>
<dbReference type="Pfam" id="PF23598">
    <property type="entry name" value="LRR_14"/>
    <property type="match status" value="1"/>
</dbReference>
<proteinExistence type="predicted"/>
<dbReference type="GO" id="GO:0051707">
    <property type="term" value="P:response to other organism"/>
    <property type="evidence" value="ECO:0007669"/>
    <property type="project" value="UniProtKB-ARBA"/>
</dbReference>
<protein>
    <recommendedName>
        <fullName evidence="6">TIR domain-containing protein</fullName>
    </recommendedName>
</protein>
<accession>A0A2I0JU15</accession>
<dbReference type="InterPro" id="IPR003591">
    <property type="entry name" value="Leu-rich_rpt_typical-subtyp"/>
</dbReference>
<keyword evidence="5" id="KW-0812">Transmembrane</keyword>
<dbReference type="PRINTS" id="PR00364">
    <property type="entry name" value="DISEASERSIST"/>
</dbReference>
<dbReference type="SUPFAM" id="SSF52200">
    <property type="entry name" value="Toll/Interleukin receptor TIR domain"/>
    <property type="match status" value="1"/>
</dbReference>
<dbReference type="InterPro" id="IPR044974">
    <property type="entry name" value="Disease_R_plants"/>
</dbReference>
<dbReference type="InterPro" id="IPR058192">
    <property type="entry name" value="WHD_ROQ1-like"/>
</dbReference>
<dbReference type="AlphaFoldDB" id="A0A2I0JU15"/>
<dbReference type="PROSITE" id="PS50104">
    <property type="entry name" value="TIR"/>
    <property type="match status" value="1"/>
</dbReference>
<reference evidence="7 8" key="1">
    <citation type="submission" date="2017-11" db="EMBL/GenBank/DDBJ databases">
        <title>De-novo sequencing of pomegranate (Punica granatum L.) genome.</title>
        <authorList>
            <person name="Akparov Z."/>
            <person name="Amiraslanov A."/>
            <person name="Hajiyeva S."/>
            <person name="Abbasov M."/>
            <person name="Kaur K."/>
            <person name="Hamwieh A."/>
            <person name="Solovyev V."/>
            <person name="Salamov A."/>
            <person name="Braich B."/>
            <person name="Kosarev P."/>
            <person name="Mahmoud A."/>
            <person name="Hajiyev E."/>
            <person name="Babayeva S."/>
            <person name="Izzatullayeva V."/>
            <person name="Mammadov A."/>
            <person name="Mammadov A."/>
            <person name="Sharifova S."/>
            <person name="Ojaghi J."/>
            <person name="Eynullazada K."/>
            <person name="Bayramov B."/>
            <person name="Abdulazimova A."/>
            <person name="Shahmuradov I."/>
        </authorList>
    </citation>
    <scope>NUCLEOTIDE SEQUENCE [LARGE SCALE GENOMIC DNA]</scope>
    <source>
        <strain evidence="8">cv. AG2017</strain>
        <tissue evidence="7">Leaf</tissue>
    </source>
</reference>
<feature type="transmembrane region" description="Helical" evidence="5">
    <location>
        <begin position="12"/>
        <end position="37"/>
    </location>
</feature>
<dbReference type="SMART" id="SM00255">
    <property type="entry name" value="TIR"/>
    <property type="match status" value="1"/>
</dbReference>
<feature type="domain" description="TIR" evidence="6">
    <location>
        <begin position="75"/>
        <end position="242"/>
    </location>
</feature>
<keyword evidence="3" id="KW-0611">Plant defense</keyword>
<dbReference type="Pfam" id="PF00931">
    <property type="entry name" value="NB-ARC"/>
    <property type="match status" value="1"/>
</dbReference>
<dbReference type="PANTHER" id="PTHR11017">
    <property type="entry name" value="LEUCINE-RICH REPEAT-CONTAINING PROTEIN"/>
    <property type="match status" value="1"/>
</dbReference>
<dbReference type="InterPro" id="IPR032675">
    <property type="entry name" value="LRR_dom_sf"/>
</dbReference>
<dbReference type="Pfam" id="PF23282">
    <property type="entry name" value="WHD_ROQ1"/>
    <property type="match status" value="1"/>
</dbReference>
<sequence length="1274" mass="143951">MGFEDGDGSGLWRWALPLCLTFLSLFASVLVFSVFLIKNRARSIRTASIDAVRDLSIDSGQTSSLPIVGDQQPGYEYEVFLSFRGPDTRKGFTDYLYNALIDAGVRSFRDDNDLRKGEEIGPELLAAIKQSKVSVPIFSKDYASSKWCLKELAQMVECRNTIGQLILPIFYDVVPNEVRHQTGNYGKAFSQHARRYNAETVQLWRDALAEVGKLKGWDLENTANGHQGQLTKLVVAEVLKELKKRHLLVTDSLVGTDDQTEVVMQLLEIGKKDVRIVGLWGMGGIGKTTIAKAIYNQILDQFEGCSFLKDIRETSSRHRGLEYLQSQLVADITRRKQQDFASLDDGINELKRRFRDKKVLILLDDIDHRNQLNALAKELHWFGPGSRILVTSRNKDVLQVAQVDEKWIYEVKEMDREQALQLFCKHAFRNSSPLAELTALAKDIAGTTGGLPLALEVIGSFLSTKSKVVWESTLDKLRAMPDGEVQDKLRISYNALDYEEKQIFLDIACIFVGEDIQIVKHMWKDCNFFPDVGIEVLLLMSLVKIGDDNKLWMHDQLRDLGREVVRRESYIEPGKRSRLWQSEEARVVLEKERGSTEVEAIRLDFKIVPDDYSFTDRQFRNLINLRFLRLECADLVGNFHNLLERLRWLRWHNSSFKITPTDLNLDNLVILDLSQTEVGDDWTGWSSVKMAVKLKVLHLNHCNFVTRTPDFSVMTNLERLSMNHCHRLELIDPSIGKLKSLIYLDMSFCWNIEKLPDQIGSLKSLEKLILDGTQIRDVPISRHMKKLEVLQAKDCIYLNRIPDSIGHTTCLSDLLLDSSNIIELPESIGLLGELRHLSLKGCSLLREIPDSIGQLKSLTKLNISSTSVTRLPDSVGTLENLEVLDIHLCGIRRFPRALGNLRKLSVINASFCTEMEGEPPSELGQISLLKVLILDHTEITTLPESIGSLSHLETLDLKGCSSLHTLPALPAGLSTLRVSCKSRNPIPNLPALTNLKEMMFWSCDGLRKLPVEISGLSKLEKLEFHRTSIRTLPDEIGALSGLKSLNIAGCWLLSLPTLPPSLYELSVVECNSFRILPDLSNLGNLSELCLRKCPELKEIRGLGNLVFLARLEVSGCPRVTKLDGIEGLEGLRILEVSSCENLEKLPDLSKMKKLSELKANDCKKLSEIEGLDDLCSLRYLEIRYCTSLEILPDLSCLKLLESLVAEGCEMLKELEGLDELEALEELDIRNCKEIKRLPNLSKLKSLNWLKMLGCENLKEIPGLEEINPISVSRY</sequence>
<dbReference type="InterPro" id="IPR042197">
    <property type="entry name" value="Apaf_helical"/>
</dbReference>
<dbReference type="InterPro" id="IPR035897">
    <property type="entry name" value="Toll_tir_struct_dom_sf"/>
</dbReference>
<dbReference type="Gene3D" id="3.40.50.300">
    <property type="entry name" value="P-loop containing nucleotide triphosphate hydrolases"/>
    <property type="match status" value="1"/>
</dbReference>
<dbReference type="STRING" id="22663.A0A2I0JU15"/>
<dbReference type="InterPro" id="IPR055414">
    <property type="entry name" value="LRR_R13L4/SHOC2-like"/>
</dbReference>
<evidence type="ECO:0000259" key="6">
    <source>
        <dbReference type="PROSITE" id="PS50104"/>
    </source>
</evidence>
<dbReference type="SUPFAM" id="SSF52540">
    <property type="entry name" value="P-loop containing nucleoside triphosphate hydrolases"/>
    <property type="match status" value="1"/>
</dbReference>
<dbReference type="Gene3D" id="3.80.10.10">
    <property type="entry name" value="Ribonuclease Inhibitor"/>
    <property type="match status" value="3"/>
</dbReference>
<evidence type="ECO:0000313" key="8">
    <source>
        <dbReference type="Proteomes" id="UP000233551"/>
    </source>
</evidence>
<dbReference type="SMART" id="SM00364">
    <property type="entry name" value="LRR_BAC"/>
    <property type="match status" value="6"/>
</dbReference>
<keyword evidence="8" id="KW-1185">Reference proteome</keyword>
<dbReference type="Gene3D" id="3.40.1170.20">
    <property type="entry name" value="tRNA intron endonuclease, N-terminal domain"/>
    <property type="match status" value="3"/>
</dbReference>
<dbReference type="SUPFAM" id="SSF52058">
    <property type="entry name" value="L domain-like"/>
    <property type="match status" value="2"/>
</dbReference>
<evidence type="ECO:0000313" key="7">
    <source>
        <dbReference type="EMBL" id="PKI59794.1"/>
    </source>
</evidence>
<keyword evidence="5" id="KW-1133">Transmembrane helix</keyword>
<dbReference type="InterPro" id="IPR000157">
    <property type="entry name" value="TIR_dom"/>
</dbReference>
<dbReference type="PANTHER" id="PTHR11017:SF570">
    <property type="entry name" value="DISEASE RESISTANCE PROTEIN (TIR-NBS CLASS)-RELATED"/>
    <property type="match status" value="1"/>
</dbReference>
<keyword evidence="1" id="KW-0433">Leucine-rich repeat</keyword>
<dbReference type="Proteomes" id="UP000233551">
    <property type="component" value="Unassembled WGS sequence"/>
</dbReference>
<evidence type="ECO:0000256" key="1">
    <source>
        <dbReference type="ARBA" id="ARBA00022614"/>
    </source>
</evidence>
<dbReference type="EMBL" id="PGOL01001231">
    <property type="protein sequence ID" value="PKI59794.1"/>
    <property type="molecule type" value="Genomic_DNA"/>
</dbReference>
<dbReference type="Pfam" id="PF01582">
    <property type="entry name" value="TIR"/>
    <property type="match status" value="1"/>
</dbReference>
<keyword evidence="4" id="KW-0520">NAD</keyword>
<evidence type="ECO:0000256" key="4">
    <source>
        <dbReference type="ARBA" id="ARBA00023027"/>
    </source>
</evidence>
<dbReference type="SMART" id="SM00369">
    <property type="entry name" value="LRR_TYP"/>
    <property type="match status" value="5"/>
</dbReference>
<name>A0A2I0JU15_PUNGR</name>
<keyword evidence="5" id="KW-0472">Membrane</keyword>
<gene>
    <name evidence="7" type="ORF">CRG98_019800</name>
</gene>
<dbReference type="Gene3D" id="3.40.50.10140">
    <property type="entry name" value="Toll/interleukin-1 receptor homology (TIR) domain"/>
    <property type="match status" value="1"/>
</dbReference>